<dbReference type="AlphaFoldDB" id="A3P842"/>
<organism evidence="2 3">
    <name type="scientific">Burkholderia pseudomallei (strain 1106a)</name>
    <dbReference type="NCBI Taxonomy" id="357348"/>
    <lineage>
        <taxon>Bacteria</taxon>
        <taxon>Pseudomonadati</taxon>
        <taxon>Pseudomonadota</taxon>
        <taxon>Betaproteobacteria</taxon>
        <taxon>Burkholderiales</taxon>
        <taxon>Burkholderiaceae</taxon>
        <taxon>Burkholderia</taxon>
        <taxon>pseudomallei group</taxon>
    </lineage>
</organism>
<feature type="region of interest" description="Disordered" evidence="1">
    <location>
        <begin position="1"/>
        <end position="38"/>
    </location>
</feature>
<evidence type="ECO:0000313" key="3">
    <source>
        <dbReference type="Proteomes" id="UP000006738"/>
    </source>
</evidence>
<dbReference type="Proteomes" id="UP000006738">
    <property type="component" value="Chromosome II"/>
</dbReference>
<protein>
    <submittedName>
        <fullName evidence="2">Uncharacterized protein</fullName>
    </submittedName>
</protein>
<dbReference type="EMBL" id="CP000573">
    <property type="protein sequence ID" value="ABN92812.1"/>
    <property type="molecule type" value="Genomic_DNA"/>
</dbReference>
<evidence type="ECO:0000256" key="1">
    <source>
        <dbReference type="SAM" id="MobiDB-lite"/>
    </source>
</evidence>
<reference evidence="3" key="1">
    <citation type="submission" date="2007-02" db="EMBL/GenBank/DDBJ databases">
        <authorList>
            <person name="DeShazer D."/>
            <person name="Woods D.E."/>
            <person name="Nierman W.C."/>
        </authorList>
    </citation>
    <scope>NUCLEOTIDE SEQUENCE [LARGE SCALE GENOMIC DNA]</scope>
    <source>
        <strain evidence="3">1106a</strain>
    </source>
</reference>
<feature type="compositionally biased region" description="Basic residues" evidence="1">
    <location>
        <begin position="1"/>
        <end position="15"/>
    </location>
</feature>
<proteinExistence type="predicted"/>
<gene>
    <name evidence="2" type="ordered locus">BURPS1106A_A2471</name>
</gene>
<name>A3P842_BURP0</name>
<evidence type="ECO:0000313" key="2">
    <source>
        <dbReference type="EMBL" id="ABN92812.1"/>
    </source>
</evidence>
<sequence length="38" mass="4315">MRTRNTAKNLLRMHHPFSASRAHADARLPSALPFSRAQ</sequence>
<dbReference type="KEGG" id="bpl:BURPS1106A_A2471"/>
<accession>A3P842</accession>
<dbReference type="HOGENOM" id="CLU_3325661_0_0_4"/>